<evidence type="ECO:0000313" key="3">
    <source>
        <dbReference type="EMBL" id="MFG3012659.1"/>
    </source>
</evidence>
<proteinExistence type="predicted"/>
<keyword evidence="4" id="KW-1185">Reference proteome</keyword>
<dbReference type="EMBL" id="JBICYV010000009">
    <property type="protein sequence ID" value="MFG3012659.1"/>
    <property type="molecule type" value="Genomic_DNA"/>
</dbReference>
<accession>A0ABW7B650</accession>
<gene>
    <name evidence="3" type="ORF">ACGFZB_19770</name>
</gene>
<evidence type="ECO:0008006" key="5">
    <source>
        <dbReference type="Google" id="ProtNLM"/>
    </source>
</evidence>
<name>A0ABW7B650_9ACTN</name>
<evidence type="ECO:0000256" key="2">
    <source>
        <dbReference type="SAM" id="SignalP"/>
    </source>
</evidence>
<feature type="region of interest" description="Disordered" evidence="1">
    <location>
        <begin position="160"/>
        <end position="212"/>
    </location>
</feature>
<feature type="chain" id="PRO_5046283548" description="Secreted protein" evidence="2">
    <location>
        <begin position="27"/>
        <end position="212"/>
    </location>
</feature>
<feature type="signal peptide" evidence="2">
    <location>
        <begin position="1"/>
        <end position="26"/>
    </location>
</feature>
<keyword evidence="2" id="KW-0732">Signal</keyword>
<sequence>MSWTKGKRRPLAALAVCVLLPLGAVACTGSEAHGGAVSSSPVGKVLDETDTTGRNLREVPRKNAPEVAVEVTEDPAGGWDVRLAFRHFGISEPGARPVAVTGRGFVRLFVDGRRVARLHGPTHHLGAGAVPHGTHQITARLYADDGTVWAVRGKPVESSADITVSDAETDTAGTGTAADPDTAGTGTAADPDPTGTGTAEAPGGTASPAGGA</sequence>
<organism evidence="3 4">
    <name type="scientific">Streptomyces cinerochromogenes</name>
    <dbReference type="NCBI Taxonomy" id="66422"/>
    <lineage>
        <taxon>Bacteria</taxon>
        <taxon>Bacillati</taxon>
        <taxon>Actinomycetota</taxon>
        <taxon>Actinomycetes</taxon>
        <taxon>Kitasatosporales</taxon>
        <taxon>Streptomycetaceae</taxon>
        <taxon>Streptomyces</taxon>
    </lineage>
</organism>
<evidence type="ECO:0000313" key="4">
    <source>
        <dbReference type="Proteomes" id="UP001604267"/>
    </source>
</evidence>
<dbReference type="PROSITE" id="PS51257">
    <property type="entry name" value="PROKAR_LIPOPROTEIN"/>
    <property type="match status" value="1"/>
</dbReference>
<feature type="compositionally biased region" description="Low complexity" evidence="1">
    <location>
        <begin position="170"/>
        <end position="212"/>
    </location>
</feature>
<dbReference type="Proteomes" id="UP001604267">
    <property type="component" value="Unassembled WGS sequence"/>
</dbReference>
<evidence type="ECO:0000256" key="1">
    <source>
        <dbReference type="SAM" id="MobiDB-lite"/>
    </source>
</evidence>
<protein>
    <recommendedName>
        <fullName evidence="5">Secreted protein</fullName>
    </recommendedName>
</protein>
<reference evidence="3 4" key="1">
    <citation type="submission" date="2024-10" db="EMBL/GenBank/DDBJ databases">
        <title>The Natural Products Discovery Center: Release of the First 8490 Sequenced Strains for Exploring Actinobacteria Biosynthetic Diversity.</title>
        <authorList>
            <person name="Kalkreuter E."/>
            <person name="Kautsar S.A."/>
            <person name="Yang D."/>
            <person name="Bader C.D."/>
            <person name="Teijaro C.N."/>
            <person name="Fluegel L."/>
            <person name="Davis C.M."/>
            <person name="Simpson J.R."/>
            <person name="Lauterbach L."/>
            <person name="Steele A.D."/>
            <person name="Gui C."/>
            <person name="Meng S."/>
            <person name="Li G."/>
            <person name="Viehrig K."/>
            <person name="Ye F."/>
            <person name="Su P."/>
            <person name="Kiefer A.F."/>
            <person name="Nichols A."/>
            <person name="Cepeda A.J."/>
            <person name="Yan W."/>
            <person name="Fan B."/>
            <person name="Jiang Y."/>
            <person name="Adhikari A."/>
            <person name="Zheng C.-J."/>
            <person name="Schuster L."/>
            <person name="Cowan T.M."/>
            <person name="Smanski M.J."/>
            <person name="Chevrette M.G."/>
            <person name="De Carvalho L.P.S."/>
            <person name="Shen B."/>
        </authorList>
    </citation>
    <scope>NUCLEOTIDE SEQUENCE [LARGE SCALE GENOMIC DNA]</scope>
    <source>
        <strain evidence="3 4">NPDC048320</strain>
    </source>
</reference>
<comment type="caution">
    <text evidence="3">The sequence shown here is derived from an EMBL/GenBank/DDBJ whole genome shotgun (WGS) entry which is preliminary data.</text>
</comment>
<dbReference type="RefSeq" id="WP_392818803.1">
    <property type="nucleotide sequence ID" value="NZ_JBICYV010000009.1"/>
</dbReference>